<organism evidence="3 4">
    <name type="scientific">Eutypa lata (strain UCR-EL1)</name>
    <name type="common">Grapevine dieback disease fungus</name>
    <name type="synonym">Eutypa armeniacae</name>
    <dbReference type="NCBI Taxonomy" id="1287681"/>
    <lineage>
        <taxon>Eukaryota</taxon>
        <taxon>Fungi</taxon>
        <taxon>Dikarya</taxon>
        <taxon>Ascomycota</taxon>
        <taxon>Pezizomycotina</taxon>
        <taxon>Sordariomycetes</taxon>
        <taxon>Xylariomycetidae</taxon>
        <taxon>Xylariales</taxon>
        <taxon>Diatrypaceae</taxon>
        <taxon>Eutypa</taxon>
    </lineage>
</organism>
<keyword evidence="1" id="KW-0175">Coiled coil</keyword>
<dbReference type="OMA" id="WEDILGC"/>
<keyword evidence="4" id="KW-1185">Reference proteome</keyword>
<dbReference type="EMBL" id="KB705445">
    <property type="protein sequence ID" value="EMR72500.1"/>
    <property type="molecule type" value="Genomic_DNA"/>
</dbReference>
<dbReference type="Proteomes" id="UP000012174">
    <property type="component" value="Unassembled WGS sequence"/>
</dbReference>
<reference evidence="4" key="1">
    <citation type="journal article" date="2013" name="Genome Announc.">
        <title>Draft genome sequence of the grapevine dieback fungus Eutypa lata UCR-EL1.</title>
        <authorList>
            <person name="Blanco-Ulate B."/>
            <person name="Rolshausen P.E."/>
            <person name="Cantu D."/>
        </authorList>
    </citation>
    <scope>NUCLEOTIDE SEQUENCE [LARGE SCALE GENOMIC DNA]</scope>
    <source>
        <strain evidence="4">UCR-EL1</strain>
    </source>
</reference>
<name>M7U0Q0_EUTLA</name>
<dbReference type="OrthoDB" id="5068061at2759"/>
<dbReference type="AlphaFoldDB" id="M7U0Q0"/>
<dbReference type="eggNOG" id="ENOG502T0CQ">
    <property type="taxonomic scope" value="Eukaryota"/>
</dbReference>
<accession>M7U0Q0</accession>
<feature type="compositionally biased region" description="Low complexity" evidence="2">
    <location>
        <begin position="120"/>
        <end position="133"/>
    </location>
</feature>
<gene>
    <name evidence="3" type="ORF">UCREL1_446</name>
</gene>
<evidence type="ECO:0000256" key="2">
    <source>
        <dbReference type="SAM" id="MobiDB-lite"/>
    </source>
</evidence>
<evidence type="ECO:0000313" key="4">
    <source>
        <dbReference type="Proteomes" id="UP000012174"/>
    </source>
</evidence>
<proteinExistence type="predicted"/>
<sequence length="557" mass="63352">MAQTTYWDPGNLLQITDDDGRSGEIQCVGRAKRAFNSRCPWTIENNDRIEVLSALARMAARRPADTTHEELRRLACSCLCQRYHSNQREDVARKWAGVVRRAADQYDRLVNEARSSSSLQQHQQGQQQQQQQQWDRLPTPESEDAIAIKLELAGVQAQLRQTDAERLRLEHALAAARRQGAEHIGSLSAELRAAQEKVEFVEKGYVQLRNMLSMTQKEHESLGQHAADAERELETVRGRLRTIESEKRDSEYRVAQSVSTLERNVRNLSITNMSLKEQLAIADIKSVGSQREANKLSEDNDSLRAERNKLRSDYDTIVEKLGSMESEAKDTREKAQRLVEENDKLNEIKNTTLGTLKSLGAELNATRDEARHHREESEKLRLERDSTIEKLKVSEFEAQEARERSQLLAEAKDKLHDTHNATLDKLRRTEAAADDARDNAQRCMAEIEKLRLEYDLTAEKLRSAETEAETVRGEVRRLEADLKIRDGSLEKSCAELGNERDRNAQLQDTATALTQRVDSLETSIAACGLHRLGTWIGKRSKKLTSEGRSKKEARKRG</sequence>
<dbReference type="STRING" id="1287681.M7U0Q0"/>
<feature type="region of interest" description="Disordered" evidence="2">
    <location>
        <begin position="112"/>
        <end position="139"/>
    </location>
</feature>
<dbReference type="HOGENOM" id="CLU_505452_0_0_1"/>
<evidence type="ECO:0000256" key="1">
    <source>
        <dbReference type="SAM" id="Coils"/>
    </source>
</evidence>
<dbReference type="KEGG" id="ela:UCREL1_446"/>
<feature type="coiled-coil region" evidence="1">
    <location>
        <begin position="426"/>
        <end position="523"/>
    </location>
</feature>
<evidence type="ECO:0000313" key="3">
    <source>
        <dbReference type="EMBL" id="EMR72500.1"/>
    </source>
</evidence>
<protein>
    <submittedName>
        <fullName evidence="3">Uncharacterized protein</fullName>
    </submittedName>
</protein>
<feature type="coiled-coil region" evidence="1">
    <location>
        <begin position="159"/>
        <end position="383"/>
    </location>
</feature>